<evidence type="ECO:0000313" key="2">
    <source>
        <dbReference type="EnsemblPlants" id="PAC:32940062.CDS.1"/>
    </source>
</evidence>
<name>A0A2K1IYV2_PHYPA</name>
<reference evidence="1 3" key="1">
    <citation type="journal article" date="2008" name="Science">
        <title>The Physcomitrella genome reveals evolutionary insights into the conquest of land by plants.</title>
        <authorList>
            <person name="Rensing S."/>
            <person name="Lang D."/>
            <person name="Zimmer A."/>
            <person name="Terry A."/>
            <person name="Salamov A."/>
            <person name="Shapiro H."/>
            <person name="Nishiyama T."/>
            <person name="Perroud P.-F."/>
            <person name="Lindquist E."/>
            <person name="Kamisugi Y."/>
            <person name="Tanahashi T."/>
            <person name="Sakakibara K."/>
            <person name="Fujita T."/>
            <person name="Oishi K."/>
            <person name="Shin-I T."/>
            <person name="Kuroki Y."/>
            <person name="Toyoda A."/>
            <person name="Suzuki Y."/>
            <person name="Hashimoto A."/>
            <person name="Yamaguchi K."/>
            <person name="Sugano A."/>
            <person name="Kohara Y."/>
            <person name="Fujiyama A."/>
            <person name="Anterola A."/>
            <person name="Aoki S."/>
            <person name="Ashton N."/>
            <person name="Barbazuk W.B."/>
            <person name="Barker E."/>
            <person name="Bennetzen J."/>
            <person name="Bezanilla M."/>
            <person name="Blankenship R."/>
            <person name="Cho S.H."/>
            <person name="Dutcher S."/>
            <person name="Estelle M."/>
            <person name="Fawcett J.A."/>
            <person name="Gundlach H."/>
            <person name="Hanada K."/>
            <person name="Heyl A."/>
            <person name="Hicks K.A."/>
            <person name="Hugh J."/>
            <person name="Lohr M."/>
            <person name="Mayer K."/>
            <person name="Melkozernov A."/>
            <person name="Murata T."/>
            <person name="Nelson D."/>
            <person name="Pils B."/>
            <person name="Prigge M."/>
            <person name="Reiss B."/>
            <person name="Renner T."/>
            <person name="Rombauts S."/>
            <person name="Rushton P."/>
            <person name="Sanderfoot A."/>
            <person name="Schween G."/>
            <person name="Shiu S.-H."/>
            <person name="Stueber K."/>
            <person name="Theodoulou F.L."/>
            <person name="Tu H."/>
            <person name="Van de Peer Y."/>
            <person name="Verrier P.J."/>
            <person name="Waters E."/>
            <person name="Wood A."/>
            <person name="Yang L."/>
            <person name="Cove D."/>
            <person name="Cuming A."/>
            <person name="Hasebe M."/>
            <person name="Lucas S."/>
            <person name="Mishler D.B."/>
            <person name="Reski R."/>
            <person name="Grigoriev I."/>
            <person name="Quatrano R.S."/>
            <person name="Boore J.L."/>
        </authorList>
    </citation>
    <scope>NUCLEOTIDE SEQUENCE [LARGE SCALE GENOMIC DNA]</scope>
    <source>
        <strain evidence="2 3">cv. Gransden 2004</strain>
    </source>
</reference>
<reference evidence="2" key="3">
    <citation type="submission" date="2020-12" db="UniProtKB">
        <authorList>
            <consortium name="EnsemblPlants"/>
        </authorList>
    </citation>
    <scope>IDENTIFICATION</scope>
</reference>
<protein>
    <submittedName>
        <fullName evidence="1 2">Uncharacterized protein</fullName>
    </submittedName>
</protein>
<proteinExistence type="predicted"/>
<dbReference type="EMBL" id="ABEU02000019">
    <property type="protein sequence ID" value="PNR34455.1"/>
    <property type="molecule type" value="Genomic_DNA"/>
</dbReference>
<gene>
    <name evidence="1" type="ORF">PHYPA_024272</name>
</gene>
<sequence>MVVAELLMCKAAEVQFDTSYYLHTAPVLGTKKYSCSLVFFLLFPTSVKGGSGGWQWHFLRCGLGVTVKSWQPRGVATRSHCGGGGGCSRHLIIYLFYMRVSHFVVEARQFKKFAVGSLSSRLC</sequence>
<organism evidence="1">
    <name type="scientific">Physcomitrium patens</name>
    <name type="common">Spreading-leaved earth moss</name>
    <name type="synonym">Physcomitrella patens</name>
    <dbReference type="NCBI Taxonomy" id="3218"/>
    <lineage>
        <taxon>Eukaryota</taxon>
        <taxon>Viridiplantae</taxon>
        <taxon>Streptophyta</taxon>
        <taxon>Embryophyta</taxon>
        <taxon>Bryophyta</taxon>
        <taxon>Bryophytina</taxon>
        <taxon>Bryopsida</taxon>
        <taxon>Funariidae</taxon>
        <taxon>Funariales</taxon>
        <taxon>Funariaceae</taxon>
        <taxon>Physcomitrium</taxon>
    </lineage>
</organism>
<dbReference type="InParanoid" id="A0A2K1IYV2"/>
<evidence type="ECO:0000313" key="1">
    <source>
        <dbReference type="EMBL" id="PNR34455.1"/>
    </source>
</evidence>
<dbReference type="Gramene" id="Pp3c19_17759V3.1">
    <property type="protein sequence ID" value="PAC:32940062.CDS.1"/>
    <property type="gene ID" value="Pp3c19_17759"/>
</dbReference>
<dbReference type="AlphaFoldDB" id="A0A2K1IYV2"/>
<accession>A0A2K1IYV2</accession>
<keyword evidence="3" id="KW-1185">Reference proteome</keyword>
<dbReference type="EnsemblPlants" id="Pp3c19_17759V3.1">
    <property type="protein sequence ID" value="PAC:32940062.CDS.1"/>
    <property type="gene ID" value="Pp3c19_17759"/>
</dbReference>
<dbReference type="Proteomes" id="UP000006727">
    <property type="component" value="Chromosome 19"/>
</dbReference>
<evidence type="ECO:0000313" key="3">
    <source>
        <dbReference type="Proteomes" id="UP000006727"/>
    </source>
</evidence>
<reference evidence="1 3" key="2">
    <citation type="journal article" date="2018" name="Plant J.">
        <title>The Physcomitrella patens chromosome-scale assembly reveals moss genome structure and evolution.</title>
        <authorList>
            <person name="Lang D."/>
            <person name="Ullrich K.K."/>
            <person name="Murat F."/>
            <person name="Fuchs J."/>
            <person name="Jenkins J."/>
            <person name="Haas F.B."/>
            <person name="Piednoel M."/>
            <person name="Gundlach H."/>
            <person name="Van Bel M."/>
            <person name="Meyberg R."/>
            <person name="Vives C."/>
            <person name="Morata J."/>
            <person name="Symeonidi A."/>
            <person name="Hiss M."/>
            <person name="Muchero W."/>
            <person name="Kamisugi Y."/>
            <person name="Saleh O."/>
            <person name="Blanc G."/>
            <person name="Decker E.L."/>
            <person name="van Gessel N."/>
            <person name="Grimwood J."/>
            <person name="Hayes R.D."/>
            <person name="Graham S.W."/>
            <person name="Gunter L.E."/>
            <person name="McDaniel S.F."/>
            <person name="Hoernstein S.N.W."/>
            <person name="Larsson A."/>
            <person name="Li F.W."/>
            <person name="Perroud P.F."/>
            <person name="Phillips J."/>
            <person name="Ranjan P."/>
            <person name="Rokshar D.S."/>
            <person name="Rothfels C.J."/>
            <person name="Schneider L."/>
            <person name="Shu S."/>
            <person name="Stevenson D.W."/>
            <person name="Thummler F."/>
            <person name="Tillich M."/>
            <person name="Villarreal Aguilar J.C."/>
            <person name="Widiez T."/>
            <person name="Wong G.K."/>
            <person name="Wymore A."/>
            <person name="Zhang Y."/>
            <person name="Zimmer A.D."/>
            <person name="Quatrano R.S."/>
            <person name="Mayer K.F.X."/>
            <person name="Goodstein D."/>
            <person name="Casacuberta J.M."/>
            <person name="Vandepoele K."/>
            <person name="Reski R."/>
            <person name="Cuming A.C."/>
            <person name="Tuskan G.A."/>
            <person name="Maumus F."/>
            <person name="Salse J."/>
            <person name="Schmutz J."/>
            <person name="Rensing S.A."/>
        </authorList>
    </citation>
    <scope>NUCLEOTIDE SEQUENCE [LARGE SCALE GENOMIC DNA]</scope>
    <source>
        <strain evidence="2 3">cv. Gransden 2004</strain>
    </source>
</reference>